<dbReference type="Proteomes" id="UP000245790">
    <property type="component" value="Unassembled WGS sequence"/>
</dbReference>
<feature type="signal peptide" evidence="1">
    <location>
        <begin position="1"/>
        <end position="21"/>
    </location>
</feature>
<evidence type="ECO:0000313" key="3">
    <source>
        <dbReference type="Proteomes" id="UP000245790"/>
    </source>
</evidence>
<reference evidence="2 3" key="1">
    <citation type="submission" date="2018-05" db="EMBL/GenBank/DDBJ databases">
        <title>Genomic Encyclopedia of Type Strains, Phase IV (KMG-IV): sequencing the most valuable type-strain genomes for metagenomic binning, comparative biology and taxonomic classification.</title>
        <authorList>
            <person name="Goeker M."/>
        </authorList>
    </citation>
    <scope>NUCLEOTIDE SEQUENCE [LARGE SCALE GENOMIC DNA]</scope>
    <source>
        <strain evidence="2 3">DSM 25350</strain>
    </source>
</reference>
<evidence type="ECO:0008006" key="4">
    <source>
        <dbReference type="Google" id="ProtNLM"/>
    </source>
</evidence>
<proteinExistence type="predicted"/>
<keyword evidence="1" id="KW-0732">Signal</keyword>
<dbReference type="RefSeq" id="WP_109762429.1">
    <property type="nucleotide sequence ID" value="NZ_QGGU01000003.1"/>
</dbReference>
<keyword evidence="3" id="KW-1185">Reference proteome</keyword>
<dbReference type="EMBL" id="QGGU01000003">
    <property type="protein sequence ID" value="PWK53286.1"/>
    <property type="molecule type" value="Genomic_DNA"/>
</dbReference>
<dbReference type="PROSITE" id="PS51257">
    <property type="entry name" value="PROKAR_LIPOPROTEIN"/>
    <property type="match status" value="1"/>
</dbReference>
<feature type="chain" id="PRO_5016240359" description="Lipoprotein" evidence="1">
    <location>
        <begin position="22"/>
        <end position="138"/>
    </location>
</feature>
<accession>A0A316FZZ8</accession>
<name>A0A316FZZ8_9GAMM</name>
<evidence type="ECO:0000313" key="2">
    <source>
        <dbReference type="EMBL" id="PWK53286.1"/>
    </source>
</evidence>
<dbReference type="AlphaFoldDB" id="A0A316FZZ8"/>
<organism evidence="2 3">
    <name type="scientific">Pleionea mediterranea</name>
    <dbReference type="NCBI Taxonomy" id="523701"/>
    <lineage>
        <taxon>Bacteria</taxon>
        <taxon>Pseudomonadati</taxon>
        <taxon>Pseudomonadota</taxon>
        <taxon>Gammaproteobacteria</taxon>
        <taxon>Oceanospirillales</taxon>
        <taxon>Pleioneaceae</taxon>
        <taxon>Pleionea</taxon>
    </lineage>
</organism>
<evidence type="ECO:0000256" key="1">
    <source>
        <dbReference type="SAM" id="SignalP"/>
    </source>
</evidence>
<sequence length="138" mass="15852">MRISRALITSFLLVLSLSACAEKRIGLNFLELIMETEDYLDYEIAVSAYLKSDGGIAKLYLVKEHAEMDMDKLSIPFVSIATSKHCSHGYGHFIIELIERPNGRVFAKPVDREYIFYQKNEQGLKSVICKFKEYKSNF</sequence>
<protein>
    <recommendedName>
        <fullName evidence="4">Lipoprotein</fullName>
    </recommendedName>
</protein>
<gene>
    <name evidence="2" type="ORF">C8D97_103113</name>
</gene>
<comment type="caution">
    <text evidence="2">The sequence shown here is derived from an EMBL/GenBank/DDBJ whole genome shotgun (WGS) entry which is preliminary data.</text>
</comment>